<dbReference type="PANTHER" id="PTHR11236">
    <property type="entry name" value="AMINOBENZOATE/ANTHRANILATE SYNTHASE"/>
    <property type="match status" value="1"/>
</dbReference>
<feature type="domain" description="Glutamine amidotransferase" evidence="5">
    <location>
        <begin position="442"/>
        <end position="620"/>
    </location>
</feature>
<dbReference type="EMBL" id="JACXBF010000467">
    <property type="protein sequence ID" value="MBD2802207.1"/>
    <property type="molecule type" value="Genomic_DNA"/>
</dbReference>
<protein>
    <recommendedName>
        <fullName evidence="1">anthranilate synthase</fullName>
        <ecNumber evidence="1">4.1.3.27</ecNumber>
    </recommendedName>
</protein>
<name>A0AAW3YVI1_9GAMM</name>
<sequence length="639" mass="70636">MSSLLSSIIASPEHPFAMLYRPTVNSGDVEIFQLCLEKTDTIEHAVNNQAFNGEKLLLLPFRQVSERGYSAVDDGMPILSLPVLARQQVSVASLVDQLPETTFTVDNVHFNLDDQQFAQRVSTLIENEIGQGAGSNFVLHRKLHATIAEYEPAFLLSFYRRLLKMEVSAYWIFLINTGEQAFIGVSPELQASLSEGEVRMNPISGTYPYPVGGPTTESLLTFLSCPKETNELFMVVDEELKVMSRLCEKGAQVSDLKLKQLSHVAHTEYVLRGKSHAGIADILRETLPAPTVIGSPVQNACDVVKRYEPEGRRYYSGVIALVNNSPDQVSLDSAIAIRTAEISPQGQVEIGVGATIVRDSHPADEANETRSKAQSLYSAMLPETNPTLAVNVHKNTIENLSDRPAIHEALVSRNTKVSHFWLTAPDERMRCLPHFDGKRVLILDGNDTFTSMFKTLFASLGANAFVEKVHANVDFKPYDLVVAGPGPGNPLDENDKRVKDMRSVIRQMIAAEHPFLAVCLSHQILSTLLGLPIVRLSPPNQGVQKMICLDGQPENVGFYNTFCAMADEHIRGKLNDAGITLYFDDDQQVHAIRSARFASVQFHLESFLTINGPEILDRFVKPLLHTQLAGSKEKCLTVS</sequence>
<keyword evidence="2" id="KW-0315">Glutamine amidotransferase</keyword>
<dbReference type="PRINTS" id="PR00096">
    <property type="entry name" value="GATASE"/>
</dbReference>
<organism evidence="7">
    <name type="scientific">Xenorhabdus szentirmaii</name>
    <dbReference type="NCBI Taxonomy" id="290112"/>
    <lineage>
        <taxon>Bacteria</taxon>
        <taxon>Pseudomonadati</taxon>
        <taxon>Pseudomonadota</taxon>
        <taxon>Gammaproteobacteria</taxon>
        <taxon>Enterobacterales</taxon>
        <taxon>Morganellaceae</taxon>
        <taxon>Xenorhabdus</taxon>
    </lineage>
</organism>
<dbReference type="SUPFAM" id="SSF56322">
    <property type="entry name" value="ADC synthase"/>
    <property type="match status" value="1"/>
</dbReference>
<dbReference type="PROSITE" id="PS51273">
    <property type="entry name" value="GATASE_TYPE_1"/>
    <property type="match status" value="1"/>
</dbReference>
<dbReference type="PRINTS" id="PR00097">
    <property type="entry name" value="ANTSNTHASEII"/>
</dbReference>
<dbReference type="Gene3D" id="3.40.50.880">
    <property type="match status" value="1"/>
</dbReference>
<gene>
    <name evidence="7" type="ORF">ID854_17625</name>
</gene>
<dbReference type="Proteomes" id="UP001193920">
    <property type="component" value="Unassembled WGS sequence"/>
</dbReference>
<reference evidence="7" key="1">
    <citation type="submission" date="2020-09" db="EMBL/GenBank/DDBJ databases">
        <authorList>
            <person name="Palma L."/>
            <person name="Caballero P."/>
            <person name="Berry C."/>
            <person name="Del Valle E."/>
        </authorList>
    </citation>
    <scope>NUCLEOTIDE SEQUENCE</scope>
    <source>
        <strain evidence="7">M</strain>
    </source>
</reference>
<evidence type="ECO:0000256" key="1">
    <source>
        <dbReference type="ARBA" id="ARBA00012266"/>
    </source>
</evidence>
<dbReference type="InterPro" id="IPR005801">
    <property type="entry name" value="ADC_synthase"/>
</dbReference>
<evidence type="ECO:0000256" key="2">
    <source>
        <dbReference type="ARBA" id="ARBA00022962"/>
    </source>
</evidence>
<dbReference type="PANTHER" id="PTHR11236:SF49">
    <property type="entry name" value="ANTHRANILATE SYNTHASE COMPONENT 1"/>
    <property type="match status" value="1"/>
</dbReference>
<dbReference type="GO" id="GO:0004049">
    <property type="term" value="F:anthranilate synthase activity"/>
    <property type="evidence" value="ECO:0007669"/>
    <property type="project" value="UniProtKB-EC"/>
</dbReference>
<dbReference type="AlphaFoldDB" id="A0AAW3YVI1"/>
<keyword evidence="3" id="KW-0456">Lyase</keyword>
<evidence type="ECO:0000259" key="6">
    <source>
        <dbReference type="Pfam" id="PF00425"/>
    </source>
</evidence>
<dbReference type="GeneID" id="97124645"/>
<dbReference type="InterPro" id="IPR015890">
    <property type="entry name" value="Chorismate_C"/>
</dbReference>
<dbReference type="RefSeq" id="WP_051462310.1">
    <property type="nucleotide sequence ID" value="NZ_CAWNPE010000001.1"/>
</dbReference>
<dbReference type="Gene3D" id="3.60.120.10">
    <property type="entry name" value="Anthranilate synthase"/>
    <property type="match status" value="1"/>
</dbReference>
<dbReference type="GO" id="GO:0000162">
    <property type="term" value="P:L-tryptophan biosynthetic process"/>
    <property type="evidence" value="ECO:0007669"/>
    <property type="project" value="TreeGrafter"/>
</dbReference>
<comment type="caution">
    <text evidence="7">The sequence shown here is derived from an EMBL/GenBank/DDBJ whole genome shotgun (WGS) entry which is preliminary data.</text>
</comment>
<dbReference type="InterPro" id="IPR006221">
    <property type="entry name" value="TrpG/PapA_dom"/>
</dbReference>
<dbReference type="Pfam" id="PF00425">
    <property type="entry name" value="Chorismate_bind"/>
    <property type="match status" value="1"/>
</dbReference>
<dbReference type="Pfam" id="PF00117">
    <property type="entry name" value="GATase"/>
    <property type="match status" value="1"/>
</dbReference>
<dbReference type="InterPro" id="IPR017926">
    <property type="entry name" value="GATASE"/>
</dbReference>
<proteinExistence type="predicted"/>
<accession>A0AAW3YVI1</accession>
<dbReference type="SUPFAM" id="SSF52317">
    <property type="entry name" value="Class I glutamine amidotransferase-like"/>
    <property type="match status" value="1"/>
</dbReference>
<dbReference type="InterPro" id="IPR019999">
    <property type="entry name" value="Anth_synth_I-like"/>
</dbReference>
<dbReference type="CDD" id="cd01743">
    <property type="entry name" value="GATase1_Anthranilate_Synthase"/>
    <property type="match status" value="1"/>
</dbReference>
<feature type="domain" description="Chorismate-utilising enzyme C-terminal" evidence="6">
    <location>
        <begin position="114"/>
        <end position="372"/>
    </location>
</feature>
<reference evidence="7" key="2">
    <citation type="journal article" date="2024" name="Toxins">
        <title>Genome Sequence Analysis of Native Xenorhabdus Strains Isolated from Entomopathogenic Nematodes in Argentina.</title>
        <authorList>
            <person name="Palma L."/>
            <person name="Frizzo L."/>
            <person name="Kaiser S."/>
            <person name="Berry C."/>
            <person name="Caballero P."/>
            <person name="Bode H.B."/>
            <person name="Del Valle E.E."/>
        </authorList>
    </citation>
    <scope>NUCLEOTIDE SEQUENCE</scope>
    <source>
        <strain evidence="7">M</strain>
    </source>
</reference>
<dbReference type="InterPro" id="IPR029062">
    <property type="entry name" value="Class_I_gatase-like"/>
</dbReference>
<evidence type="ECO:0000313" key="7">
    <source>
        <dbReference type="EMBL" id="MBD2802207.1"/>
    </source>
</evidence>
<comment type="catalytic activity">
    <reaction evidence="4">
        <text>chorismate + L-glutamine = anthranilate + pyruvate + L-glutamate + H(+)</text>
        <dbReference type="Rhea" id="RHEA:21732"/>
        <dbReference type="ChEBI" id="CHEBI:15361"/>
        <dbReference type="ChEBI" id="CHEBI:15378"/>
        <dbReference type="ChEBI" id="CHEBI:16567"/>
        <dbReference type="ChEBI" id="CHEBI:29748"/>
        <dbReference type="ChEBI" id="CHEBI:29985"/>
        <dbReference type="ChEBI" id="CHEBI:58359"/>
        <dbReference type="EC" id="4.1.3.27"/>
    </reaction>
</comment>
<dbReference type="EC" id="4.1.3.27" evidence="1"/>
<evidence type="ECO:0000256" key="4">
    <source>
        <dbReference type="ARBA" id="ARBA00047683"/>
    </source>
</evidence>
<evidence type="ECO:0000259" key="5">
    <source>
        <dbReference type="Pfam" id="PF00117"/>
    </source>
</evidence>
<evidence type="ECO:0000256" key="3">
    <source>
        <dbReference type="ARBA" id="ARBA00023239"/>
    </source>
</evidence>